<accession>A0AA36G1L4</accession>
<comment type="caution">
    <text evidence="3">The sequence shown here is derived from an EMBL/GenBank/DDBJ whole genome shotgun (WGS) entry which is preliminary data.</text>
</comment>
<feature type="domain" description="C-type lectin" evidence="2">
    <location>
        <begin position="8"/>
        <end position="71"/>
    </location>
</feature>
<dbReference type="SMART" id="SM00034">
    <property type="entry name" value="CLECT"/>
    <property type="match status" value="1"/>
</dbReference>
<evidence type="ECO:0000313" key="3">
    <source>
        <dbReference type="EMBL" id="CAJ0572605.1"/>
    </source>
</evidence>
<reference evidence="3" key="1">
    <citation type="submission" date="2023-06" db="EMBL/GenBank/DDBJ databases">
        <authorList>
            <person name="Delattre M."/>
        </authorList>
    </citation>
    <scope>NUCLEOTIDE SEQUENCE</scope>
    <source>
        <strain evidence="3">AF72</strain>
    </source>
</reference>
<name>A0AA36G1L4_9BILA</name>
<dbReference type="CDD" id="cd00037">
    <property type="entry name" value="CLECT"/>
    <property type="match status" value="1"/>
</dbReference>
<evidence type="ECO:0000313" key="4">
    <source>
        <dbReference type="Proteomes" id="UP001177023"/>
    </source>
</evidence>
<dbReference type="PROSITE" id="PS50041">
    <property type="entry name" value="C_TYPE_LECTIN_2"/>
    <property type="match status" value="2"/>
</dbReference>
<dbReference type="InterPro" id="IPR001304">
    <property type="entry name" value="C-type_lectin-like"/>
</dbReference>
<dbReference type="Proteomes" id="UP001177023">
    <property type="component" value="Unassembled WGS sequence"/>
</dbReference>
<dbReference type="Pfam" id="PF00059">
    <property type="entry name" value="Lectin_C"/>
    <property type="match status" value="2"/>
</dbReference>
<dbReference type="SUPFAM" id="SSF56436">
    <property type="entry name" value="C-type lectin-like"/>
    <property type="match status" value="2"/>
</dbReference>
<gene>
    <name evidence="3" type="ORF">MSPICULIGERA_LOCUS10989</name>
</gene>
<protein>
    <recommendedName>
        <fullName evidence="2">C-type lectin domain-containing protein</fullName>
    </recommendedName>
</protein>
<dbReference type="InterPro" id="IPR016187">
    <property type="entry name" value="CTDL_fold"/>
</dbReference>
<organism evidence="3 4">
    <name type="scientific">Mesorhabditis spiculigera</name>
    <dbReference type="NCBI Taxonomy" id="96644"/>
    <lineage>
        <taxon>Eukaryota</taxon>
        <taxon>Metazoa</taxon>
        <taxon>Ecdysozoa</taxon>
        <taxon>Nematoda</taxon>
        <taxon>Chromadorea</taxon>
        <taxon>Rhabditida</taxon>
        <taxon>Rhabditina</taxon>
        <taxon>Rhabditomorpha</taxon>
        <taxon>Rhabditoidea</taxon>
        <taxon>Rhabditidae</taxon>
        <taxon>Mesorhabditinae</taxon>
        <taxon>Mesorhabditis</taxon>
    </lineage>
</organism>
<keyword evidence="4" id="KW-1185">Reference proteome</keyword>
<dbReference type="InterPro" id="IPR050111">
    <property type="entry name" value="C-type_lectin/snaclec_domain"/>
</dbReference>
<evidence type="ECO:0000259" key="2">
    <source>
        <dbReference type="PROSITE" id="PS50041"/>
    </source>
</evidence>
<dbReference type="Gene3D" id="3.10.100.10">
    <property type="entry name" value="Mannose-Binding Protein A, subunit A"/>
    <property type="match status" value="2"/>
</dbReference>
<feature type="region of interest" description="Disordered" evidence="1">
    <location>
        <begin position="83"/>
        <end position="112"/>
    </location>
</feature>
<dbReference type="PANTHER" id="PTHR22803">
    <property type="entry name" value="MANNOSE, PHOSPHOLIPASE, LECTIN RECEPTOR RELATED"/>
    <property type="match status" value="1"/>
</dbReference>
<feature type="domain" description="C-type lectin" evidence="2">
    <location>
        <begin position="128"/>
        <end position="245"/>
    </location>
</feature>
<dbReference type="InterPro" id="IPR016186">
    <property type="entry name" value="C-type_lectin-like/link_sf"/>
</dbReference>
<sequence>MTGKGPLEFKWIDGKPVNYTNWARKEPNDHKDQGETCIEMYVRYWRFDKTKSLEQNMETTGAGKWNDLKCNWSPRAFACRKDQANPLAGPSKDPPAGTTGSTLSTTATTTKRVPKPTCGDAAWKLREKTSKCYAILNEATDFDKALLRCEAMNGTLASVHSEDENNYIRDETTWVLNETNLFWLGARRNSGTVGDFSWLDDSPMNYTKWSKDLDNLDGRESCLELRVTREWNDRPCDTKNRGICQKAPIWV</sequence>
<dbReference type="AlphaFoldDB" id="A0AA36G1L4"/>
<feature type="non-terminal residue" evidence="3">
    <location>
        <position position="1"/>
    </location>
</feature>
<proteinExistence type="predicted"/>
<evidence type="ECO:0000256" key="1">
    <source>
        <dbReference type="SAM" id="MobiDB-lite"/>
    </source>
</evidence>
<dbReference type="EMBL" id="CATQJA010002601">
    <property type="protein sequence ID" value="CAJ0572605.1"/>
    <property type="molecule type" value="Genomic_DNA"/>
</dbReference>
<feature type="compositionally biased region" description="Low complexity" evidence="1">
    <location>
        <begin position="96"/>
        <end position="110"/>
    </location>
</feature>